<dbReference type="GO" id="GO:0051321">
    <property type="term" value="P:meiotic cell cycle"/>
    <property type="evidence" value="ECO:0007669"/>
    <property type="project" value="UniProtKB-KW"/>
</dbReference>
<feature type="region of interest" description="Disordered" evidence="15">
    <location>
        <begin position="329"/>
        <end position="373"/>
    </location>
</feature>
<evidence type="ECO:0000256" key="8">
    <source>
        <dbReference type="ARBA" id="ARBA00023069"/>
    </source>
</evidence>
<feature type="region of interest" description="Disordered" evidence="15">
    <location>
        <begin position="173"/>
        <end position="208"/>
    </location>
</feature>
<evidence type="ECO:0000256" key="3">
    <source>
        <dbReference type="ARBA" id="ARBA00009158"/>
    </source>
</evidence>
<evidence type="ECO:0000256" key="12">
    <source>
        <dbReference type="ARBA" id="ARBA00023273"/>
    </source>
</evidence>
<evidence type="ECO:0000256" key="4">
    <source>
        <dbReference type="ARBA" id="ARBA00014813"/>
    </source>
</evidence>
<evidence type="ECO:0000256" key="14">
    <source>
        <dbReference type="SAM" id="Coils"/>
    </source>
</evidence>
<gene>
    <name evidence="17" type="ORF">OSTQU699_LOCUS4059</name>
</gene>
<evidence type="ECO:0000313" key="17">
    <source>
        <dbReference type="EMBL" id="CAD7698698.1"/>
    </source>
</evidence>
<dbReference type="PANTHER" id="PTHR19265">
    <property type="entry name" value="MEIOSIS-SPECIFIC NUCLEAR STRUCTURAL PROTEIN 1"/>
    <property type="match status" value="1"/>
</dbReference>
<feature type="compositionally biased region" description="Basic residues" evidence="15">
    <location>
        <begin position="1"/>
        <end position="11"/>
    </location>
</feature>
<dbReference type="Pfam" id="PF13868">
    <property type="entry name" value="TPH"/>
    <property type="match status" value="1"/>
</dbReference>
<comment type="function">
    <text evidence="13">Microtubule inner protein (MIP) part of the dynein-decorated doublet microtubules (DMTs) in cilia axoneme, which is required for motile cilia beating. May play a role in the control of meiotic division and germ cell differentiation through regulation of pairing and recombination during meiosis. Required for sperm flagella assembly. May play a role in the assembly and function of the outer dynein arm-docking complex (ODA-DC). ODA-DC mediates outer dynein arms (ODA) binding onto the axonemal doublet microtubules.</text>
</comment>
<keyword evidence="10" id="KW-0539">Nucleus</keyword>
<evidence type="ECO:0000259" key="16">
    <source>
        <dbReference type="Pfam" id="PF13868"/>
    </source>
</evidence>
<keyword evidence="12" id="KW-0966">Cell projection</keyword>
<accession>A0A8S1IXT6</accession>
<feature type="region of interest" description="Disordered" evidence="15">
    <location>
        <begin position="45"/>
        <end position="68"/>
    </location>
</feature>
<evidence type="ECO:0000256" key="11">
    <source>
        <dbReference type="ARBA" id="ARBA00023254"/>
    </source>
</evidence>
<keyword evidence="18" id="KW-1185">Reference proteome</keyword>
<evidence type="ECO:0000256" key="6">
    <source>
        <dbReference type="ARBA" id="ARBA00022846"/>
    </source>
</evidence>
<evidence type="ECO:0000256" key="5">
    <source>
        <dbReference type="ARBA" id="ARBA00022490"/>
    </source>
</evidence>
<organism evidence="17 18">
    <name type="scientific">Ostreobium quekettii</name>
    <dbReference type="NCBI Taxonomy" id="121088"/>
    <lineage>
        <taxon>Eukaryota</taxon>
        <taxon>Viridiplantae</taxon>
        <taxon>Chlorophyta</taxon>
        <taxon>core chlorophytes</taxon>
        <taxon>Ulvophyceae</taxon>
        <taxon>TCBD clade</taxon>
        <taxon>Bryopsidales</taxon>
        <taxon>Ostreobineae</taxon>
        <taxon>Ostreobiaceae</taxon>
        <taxon>Ostreobium</taxon>
    </lineage>
</organism>
<dbReference type="GO" id="GO:0005634">
    <property type="term" value="C:nucleus"/>
    <property type="evidence" value="ECO:0007669"/>
    <property type="project" value="UniProtKB-SubCell"/>
</dbReference>
<keyword evidence="11" id="KW-0469">Meiosis</keyword>
<evidence type="ECO:0000256" key="2">
    <source>
        <dbReference type="ARBA" id="ARBA00004611"/>
    </source>
</evidence>
<evidence type="ECO:0000256" key="7">
    <source>
        <dbReference type="ARBA" id="ARBA00023054"/>
    </source>
</evidence>
<dbReference type="InterPro" id="IPR043597">
    <property type="entry name" value="TPH_dom"/>
</dbReference>
<reference evidence="17" key="1">
    <citation type="submission" date="2020-12" db="EMBL/GenBank/DDBJ databases">
        <authorList>
            <person name="Iha C."/>
        </authorList>
    </citation>
    <scope>NUCLEOTIDE SEQUENCE</scope>
</reference>
<keyword evidence="6" id="KW-0282">Flagellum</keyword>
<keyword evidence="8" id="KW-0969">Cilium</keyword>
<feature type="region of interest" description="Disordered" evidence="15">
    <location>
        <begin position="82"/>
        <end position="118"/>
    </location>
</feature>
<keyword evidence="9" id="KW-0206">Cytoskeleton</keyword>
<comment type="subcellular location">
    <subcellularLocation>
        <location evidence="2">Cytoplasm</location>
        <location evidence="2">Cytoskeleton</location>
        <location evidence="2">Flagellum axoneme</location>
    </subcellularLocation>
    <subcellularLocation>
        <location evidence="1">Nucleus</location>
    </subcellularLocation>
</comment>
<dbReference type="InterPro" id="IPR026504">
    <property type="entry name" value="MNS1"/>
</dbReference>
<evidence type="ECO:0000256" key="13">
    <source>
        <dbReference type="ARBA" id="ARBA00046114"/>
    </source>
</evidence>
<feature type="region of interest" description="Disordered" evidence="15">
    <location>
        <begin position="1"/>
        <end position="25"/>
    </location>
</feature>
<protein>
    <recommendedName>
        <fullName evidence="4">Meiosis-specific nuclear structural protein 1</fullName>
    </recommendedName>
</protein>
<keyword evidence="5" id="KW-0963">Cytoplasm</keyword>
<name>A0A8S1IXT6_9CHLO</name>
<keyword evidence="7 14" id="KW-0175">Coiled coil</keyword>
<dbReference type="Proteomes" id="UP000708148">
    <property type="component" value="Unassembled WGS sequence"/>
</dbReference>
<evidence type="ECO:0000256" key="1">
    <source>
        <dbReference type="ARBA" id="ARBA00004123"/>
    </source>
</evidence>
<feature type="compositionally biased region" description="Basic and acidic residues" evidence="15">
    <location>
        <begin position="16"/>
        <end position="25"/>
    </location>
</feature>
<comment type="caution">
    <text evidence="17">The sequence shown here is derived from an EMBL/GenBank/DDBJ whole genome shotgun (WGS) entry which is preliminary data.</text>
</comment>
<evidence type="ECO:0000256" key="15">
    <source>
        <dbReference type="SAM" id="MobiDB-lite"/>
    </source>
</evidence>
<proteinExistence type="inferred from homology"/>
<evidence type="ECO:0000256" key="10">
    <source>
        <dbReference type="ARBA" id="ARBA00023242"/>
    </source>
</evidence>
<comment type="similarity">
    <text evidence="3">Belongs to the MNS1 family.</text>
</comment>
<dbReference type="OrthoDB" id="197839at2759"/>
<dbReference type="PANTHER" id="PTHR19265:SF0">
    <property type="entry name" value="MEIOSIS-SPECIFIC NUCLEAR STRUCTURAL PROTEIN 1"/>
    <property type="match status" value="1"/>
</dbReference>
<dbReference type="AlphaFoldDB" id="A0A8S1IXT6"/>
<evidence type="ECO:0000256" key="9">
    <source>
        <dbReference type="ARBA" id="ARBA00023212"/>
    </source>
</evidence>
<dbReference type="EMBL" id="CAJHUC010000873">
    <property type="protein sequence ID" value="CAD7698698.1"/>
    <property type="molecule type" value="Genomic_DNA"/>
</dbReference>
<evidence type="ECO:0000313" key="18">
    <source>
        <dbReference type="Proteomes" id="UP000708148"/>
    </source>
</evidence>
<feature type="compositionally biased region" description="Basic and acidic residues" evidence="15">
    <location>
        <begin position="88"/>
        <end position="118"/>
    </location>
</feature>
<feature type="domain" description="Trichohyalin-plectin-homology" evidence="16">
    <location>
        <begin position="117"/>
        <end position="466"/>
    </location>
</feature>
<feature type="coiled-coil region" evidence="14">
    <location>
        <begin position="407"/>
        <end position="450"/>
    </location>
</feature>
<sequence>MVSSLKPKRGALGRAQDLREMRRREIEDNRSEIKRYYGQQRVMDVDSMARQKDDVRRRSREAKERQAEQDILEGLYRVQATKELSAQRSEEEDKIAGELERRHNEKERRERAVQSVRERSEELRELAEKIRTAQVNKERHLQKMEHQIIAAKEAQYHSLFDELMEHKRVEGVEAENEQQRLRREGNIKSRHVLKEQMQEKEEAKRAAQMEYDKEKAMIDEVVRRIEEEDAAEAHLKMAKKQETLEYVKGFLEERERLRREQKEKENLEDRRIMEYWEHVRGREGDEAARKQTVADEADRIYRRLFREKEAQIAARLEEERLMDLLRAEEEEQKRQKAAEERRERAERQREAMMRENEAQMKLKAERDAQRREEEERFRQEMVRKFAEDDRIDQMNAQRRRMKQLEHRREVERLIDEKRAMYEETLRREAEEEMERREAEARREVLVEEERRRLLREAANLKDYFPKGVLRDQEELDYVNQVAKEAEDQKAAQS</sequence>